<keyword evidence="7" id="KW-0732">Signal</keyword>
<dbReference type="AlphaFoldDB" id="A0A2M9BJH7"/>
<evidence type="ECO:0000256" key="5">
    <source>
        <dbReference type="SAM" id="Coils"/>
    </source>
</evidence>
<evidence type="ECO:0000256" key="4">
    <source>
        <dbReference type="ARBA" id="ARBA00022807"/>
    </source>
</evidence>
<dbReference type="PANTHER" id="PTHR47359">
    <property type="entry name" value="PEPTIDOGLYCAN DL-ENDOPEPTIDASE CWLO"/>
    <property type="match status" value="1"/>
</dbReference>
<keyword evidence="10" id="KW-1185">Reference proteome</keyword>
<dbReference type="SUPFAM" id="SSF54001">
    <property type="entry name" value="Cysteine proteinases"/>
    <property type="match status" value="1"/>
</dbReference>
<keyword evidence="3 9" id="KW-0378">Hydrolase</keyword>
<dbReference type="InterPro" id="IPR000064">
    <property type="entry name" value="NLP_P60_dom"/>
</dbReference>
<feature type="signal peptide" evidence="7">
    <location>
        <begin position="1"/>
        <end position="30"/>
    </location>
</feature>
<evidence type="ECO:0000313" key="10">
    <source>
        <dbReference type="Proteomes" id="UP000230842"/>
    </source>
</evidence>
<dbReference type="InterPro" id="IPR051794">
    <property type="entry name" value="PG_Endopeptidase_C40"/>
</dbReference>
<dbReference type="RefSeq" id="WP_100414854.1">
    <property type="nucleotide sequence ID" value="NZ_PGEZ01000001.1"/>
</dbReference>
<dbReference type="EMBL" id="PGEZ01000001">
    <property type="protein sequence ID" value="PJJ58088.1"/>
    <property type="molecule type" value="Genomic_DNA"/>
</dbReference>
<keyword evidence="5" id="KW-0175">Coiled coil</keyword>
<dbReference type="Pfam" id="PF00877">
    <property type="entry name" value="NLPC_P60"/>
    <property type="match status" value="1"/>
</dbReference>
<comment type="similarity">
    <text evidence="1">Belongs to the peptidase C40 family.</text>
</comment>
<accession>A0A2M9BJH7</accession>
<dbReference type="PROSITE" id="PS51935">
    <property type="entry name" value="NLPC_P60"/>
    <property type="match status" value="1"/>
</dbReference>
<feature type="compositionally biased region" description="Low complexity" evidence="6">
    <location>
        <begin position="250"/>
        <end position="286"/>
    </location>
</feature>
<evidence type="ECO:0000256" key="6">
    <source>
        <dbReference type="SAM" id="MobiDB-lite"/>
    </source>
</evidence>
<keyword evidence="4" id="KW-0788">Thiol protease</keyword>
<feature type="domain" description="NlpC/P60" evidence="8">
    <location>
        <begin position="302"/>
        <end position="421"/>
    </location>
</feature>
<feature type="compositionally biased region" description="Pro residues" evidence="6">
    <location>
        <begin position="287"/>
        <end position="297"/>
    </location>
</feature>
<evidence type="ECO:0000256" key="7">
    <source>
        <dbReference type="SAM" id="SignalP"/>
    </source>
</evidence>
<proteinExistence type="inferred from homology"/>
<name>A0A2M9BJH7_9ACTN</name>
<evidence type="ECO:0000256" key="3">
    <source>
        <dbReference type="ARBA" id="ARBA00022801"/>
    </source>
</evidence>
<comment type="caution">
    <text evidence="9">The sequence shown here is derived from an EMBL/GenBank/DDBJ whole genome shotgun (WGS) entry which is preliminary data.</text>
</comment>
<evidence type="ECO:0000259" key="8">
    <source>
        <dbReference type="PROSITE" id="PS51935"/>
    </source>
</evidence>
<feature type="region of interest" description="Disordered" evidence="6">
    <location>
        <begin position="250"/>
        <end position="302"/>
    </location>
</feature>
<evidence type="ECO:0000256" key="2">
    <source>
        <dbReference type="ARBA" id="ARBA00022670"/>
    </source>
</evidence>
<evidence type="ECO:0000256" key="1">
    <source>
        <dbReference type="ARBA" id="ARBA00007074"/>
    </source>
</evidence>
<gene>
    <name evidence="9" type="ORF">CLV56_2333</name>
</gene>
<feature type="coiled-coil region" evidence="5">
    <location>
        <begin position="58"/>
        <end position="85"/>
    </location>
</feature>
<keyword evidence="2" id="KW-0645">Protease</keyword>
<protein>
    <submittedName>
        <fullName evidence="9">Cell wall-associated NlpC family hydrolase</fullName>
    </submittedName>
</protein>
<evidence type="ECO:0000313" key="9">
    <source>
        <dbReference type="EMBL" id="PJJ58088.1"/>
    </source>
</evidence>
<feature type="chain" id="PRO_5014773603" evidence="7">
    <location>
        <begin position="31"/>
        <end position="421"/>
    </location>
</feature>
<dbReference type="InterPro" id="IPR038765">
    <property type="entry name" value="Papain-like_cys_pep_sf"/>
</dbReference>
<sequence length="421" mass="43743">MGTAWRITASRLAAAACGAALCVPTTHAVAAPNDPPGTPSQAEVDQARRNAQAAAGDADAIRDRLDAATSRVETLEADAAAAAEAYNGAMYELRRARSAAAKATADAESAAASVEEQRIALERLVLAGLDGQAPYENLRVVIGGGGPETLLDGISAYSTMTEASEAALARYASARTVARTMQTKADAALVDQRARAAESAQAKRDAAAAVKAAEQAREALAQERDQAMRDVAHAEGISVQLARRRQRALEQLAQEAQAAAASPDLPDPGQATPAQPAPDPGGDAAPLPEPVPAPAADPPKRRKGVEAAIAYAMEQVGEPYVWAGAGPDIWDCSGLTMRAWQAGGRSLPHFSGAQYAVSTPIALSDARRGDLLFWSRGGPSSIYHVALYLGDGWMIEAPRPGKNVQVVPVNAWTLPDLAARV</sequence>
<dbReference type="OrthoDB" id="5177647at2"/>
<dbReference type="GO" id="GO:0008234">
    <property type="term" value="F:cysteine-type peptidase activity"/>
    <property type="evidence" value="ECO:0007669"/>
    <property type="project" value="UniProtKB-KW"/>
</dbReference>
<reference evidence="9 10" key="1">
    <citation type="submission" date="2017-11" db="EMBL/GenBank/DDBJ databases">
        <title>Genomic Encyclopedia of Archaeal and Bacterial Type Strains, Phase II (KMG-II): From Individual Species to Whole Genera.</title>
        <authorList>
            <person name="Goeker M."/>
        </authorList>
    </citation>
    <scope>NUCLEOTIDE SEQUENCE [LARGE SCALE GENOMIC DNA]</scope>
    <source>
        <strain evidence="9 10">DSM 27763</strain>
    </source>
</reference>
<dbReference type="GO" id="GO:0006508">
    <property type="term" value="P:proteolysis"/>
    <property type="evidence" value="ECO:0007669"/>
    <property type="project" value="UniProtKB-KW"/>
</dbReference>
<dbReference type="PANTHER" id="PTHR47359:SF3">
    <property type="entry name" value="NLP_P60 DOMAIN-CONTAINING PROTEIN-RELATED"/>
    <property type="match status" value="1"/>
</dbReference>
<dbReference type="Gene3D" id="3.90.1720.10">
    <property type="entry name" value="endopeptidase domain like (from Nostoc punctiforme)"/>
    <property type="match status" value="1"/>
</dbReference>
<organism evidence="9 10">
    <name type="scientific">Mumia flava</name>
    <dbReference type="NCBI Taxonomy" id="1348852"/>
    <lineage>
        <taxon>Bacteria</taxon>
        <taxon>Bacillati</taxon>
        <taxon>Actinomycetota</taxon>
        <taxon>Actinomycetes</taxon>
        <taxon>Propionibacteriales</taxon>
        <taxon>Nocardioidaceae</taxon>
        <taxon>Mumia</taxon>
    </lineage>
</organism>
<dbReference type="Proteomes" id="UP000230842">
    <property type="component" value="Unassembled WGS sequence"/>
</dbReference>